<dbReference type="RefSeq" id="WP_323737818.1">
    <property type="nucleotide sequence ID" value="NZ_CP112932.1"/>
</dbReference>
<dbReference type="EMBL" id="CP112932">
    <property type="protein sequence ID" value="WPY01002.1"/>
    <property type="molecule type" value="Genomic_DNA"/>
</dbReference>
<evidence type="ECO:0000313" key="7">
    <source>
        <dbReference type="EMBL" id="WPY01002.1"/>
    </source>
</evidence>
<keyword evidence="4" id="KW-0175">Coiled coil</keyword>
<proteinExistence type="inferred from homology"/>
<dbReference type="PANTHER" id="PTHR30563:SF0">
    <property type="entry name" value="DNA RECOMBINATION PROTEIN RMUC"/>
    <property type="match status" value="1"/>
</dbReference>
<evidence type="ECO:0000256" key="3">
    <source>
        <dbReference type="ARBA" id="ARBA00021840"/>
    </source>
</evidence>
<evidence type="ECO:0000256" key="6">
    <source>
        <dbReference type="SAM" id="Phobius"/>
    </source>
</evidence>
<dbReference type="Proteomes" id="UP001326613">
    <property type="component" value="Chromosome"/>
</dbReference>
<gene>
    <name evidence="7" type="ORF">Trichorick_00893</name>
</gene>
<dbReference type="PANTHER" id="PTHR30563">
    <property type="entry name" value="DNA RECOMBINATION PROTEIN RMUC"/>
    <property type="match status" value="1"/>
</dbReference>
<keyword evidence="5" id="KW-0233">DNA recombination</keyword>
<evidence type="ECO:0000256" key="2">
    <source>
        <dbReference type="ARBA" id="ARBA00009840"/>
    </source>
</evidence>
<keyword evidence="6" id="KW-1133">Transmembrane helix</keyword>
<organism evidence="7 8">
    <name type="scientific">Candidatus Trichorickettsia mobilis</name>
    <dbReference type="NCBI Taxonomy" id="1346319"/>
    <lineage>
        <taxon>Bacteria</taxon>
        <taxon>Pseudomonadati</taxon>
        <taxon>Pseudomonadota</taxon>
        <taxon>Alphaproteobacteria</taxon>
        <taxon>Rickettsiales</taxon>
        <taxon>Rickettsiaceae</taxon>
        <taxon>Rickettsieae</taxon>
        <taxon>Candidatus Trichorickettsia</taxon>
    </lineage>
</organism>
<feature type="transmembrane region" description="Helical" evidence="6">
    <location>
        <begin position="6"/>
        <end position="24"/>
    </location>
</feature>
<keyword evidence="6" id="KW-0812">Transmembrane</keyword>
<dbReference type="InterPro" id="IPR003798">
    <property type="entry name" value="DNA_recombination_RmuC"/>
</dbReference>
<comment type="similarity">
    <text evidence="2">Belongs to the RmuC family.</text>
</comment>
<reference evidence="7 8" key="1">
    <citation type="submission" date="2022-10" db="EMBL/GenBank/DDBJ databases">
        <title>Host association and intracellularity evolved multiple times independently in the Rickettsiales.</title>
        <authorList>
            <person name="Castelli M."/>
            <person name="Nardi T."/>
            <person name="Gammuto L."/>
            <person name="Bellinzona G."/>
            <person name="Sabaneyeva E."/>
            <person name="Potekhin A."/>
            <person name="Serra V."/>
            <person name="Petroni G."/>
            <person name="Sassera D."/>
        </authorList>
    </citation>
    <scope>NUCLEOTIDE SEQUENCE [LARGE SCALE GENOMIC DNA]</scope>
    <source>
        <strain evidence="7 8">Kr 154-4</strain>
    </source>
</reference>
<keyword evidence="6" id="KW-0472">Membrane</keyword>
<sequence length="424" mass="47977">MSLEVLTIICGVFIVTLILCYKIAALKTHLTLSADNNQKLITQNQLLQQENINYLKTIEQLNAHVSYLQQIAAATDKTRDESLASAKATLFDLGNELSKQLIEIHKRESQEVRELSEKNIAATTTKFHGEFERLLNMIGVLNKDIEQSKEVVQVIKQALLSPTSAGRFAEITLENILKSSGLRNKLDFAIQYNINGLEHFKLRPDAVIFLPSGNLMIIDAKASQFLLNDHEPEQLVKTMNSHLKSLSNKDYAEHILTNFQHDGSKFNNIITLMFLPTEHAVEKIINADQYFMDKAWAANIFPVGPTGLMNMLSFAKFQITDQMRAENHQLILDEVRKLLLSIVSIAEHSQKLGANIQGMVNNYDKFAGSFNRHLLSRAKQLQKLGVDTGNKTIPLLLERYHLVSTKSELQDLEIEEESKQLQKL</sequence>
<evidence type="ECO:0000256" key="1">
    <source>
        <dbReference type="ARBA" id="ARBA00003416"/>
    </source>
</evidence>
<evidence type="ECO:0000256" key="5">
    <source>
        <dbReference type="ARBA" id="ARBA00023172"/>
    </source>
</evidence>
<evidence type="ECO:0000256" key="4">
    <source>
        <dbReference type="ARBA" id="ARBA00023054"/>
    </source>
</evidence>
<protein>
    <recommendedName>
        <fullName evidence="3">DNA recombination protein RmuC homolog</fullName>
    </recommendedName>
</protein>
<keyword evidence="8" id="KW-1185">Reference proteome</keyword>
<evidence type="ECO:0000313" key="8">
    <source>
        <dbReference type="Proteomes" id="UP001326613"/>
    </source>
</evidence>
<dbReference type="Pfam" id="PF02646">
    <property type="entry name" value="RmuC"/>
    <property type="match status" value="1"/>
</dbReference>
<accession>A0ABZ0UV85</accession>
<comment type="function">
    <text evidence="1">Involved in DNA recombination.</text>
</comment>
<name>A0ABZ0UV85_9RICK</name>